<dbReference type="RefSeq" id="WP_106254984.1">
    <property type="nucleotide sequence ID" value="NZ_CAWNSW010000080.1"/>
</dbReference>
<evidence type="ECO:0000313" key="3">
    <source>
        <dbReference type="Proteomes" id="UP000239576"/>
    </source>
</evidence>
<organism evidence="2 3">
    <name type="scientific">Stenomitos frigidus ULC18</name>
    <dbReference type="NCBI Taxonomy" id="2107698"/>
    <lineage>
        <taxon>Bacteria</taxon>
        <taxon>Bacillati</taxon>
        <taxon>Cyanobacteriota</taxon>
        <taxon>Cyanophyceae</taxon>
        <taxon>Leptolyngbyales</taxon>
        <taxon>Leptolyngbyaceae</taxon>
        <taxon>Stenomitos</taxon>
    </lineage>
</organism>
<reference evidence="3" key="1">
    <citation type="submission" date="2018-02" db="EMBL/GenBank/DDBJ databases">
        <authorList>
            <person name="Moore K."/>
            <person name="Momper L."/>
        </authorList>
    </citation>
    <scope>NUCLEOTIDE SEQUENCE [LARGE SCALE GENOMIC DNA]</scope>
    <source>
        <strain evidence="3">ULC18</strain>
    </source>
</reference>
<feature type="domain" description="FecR protein" evidence="1">
    <location>
        <begin position="71"/>
        <end position="173"/>
    </location>
</feature>
<dbReference type="AlphaFoldDB" id="A0A2T1ELJ6"/>
<dbReference type="Proteomes" id="UP000239576">
    <property type="component" value="Unassembled WGS sequence"/>
</dbReference>
<dbReference type="OrthoDB" id="465662at2"/>
<keyword evidence="3" id="KW-1185">Reference proteome</keyword>
<protein>
    <recommendedName>
        <fullName evidence="1">FecR protein domain-containing protein</fullName>
    </recommendedName>
</protein>
<dbReference type="InterPro" id="IPR006860">
    <property type="entry name" value="FecR"/>
</dbReference>
<sequence>MKRQAALLGTVILAVVLSFFVAVYSLAQQSFQVRVDRWLEVKQVTNEVTLAGAATRRSAQVGDRLQAVGDSITTGKKSSAILFVDTGVGVVEVAEQTTLLIRRLDIASDNGRITHLEVPTGNARLRVRPFTHKGSELEIQTPVGLSGVRGTVFGVAVQPNGKTGLVVSQGAVNSAAQGQSVNVAGGFQNFTMPGEAPSTPVALTDDTSLQYEFEKVIESSVRKVRLLGKVDPVNSVTIDGVPQVTDRTGRFRADSRLVPSYLRIQVVVTTPLGKQETHELALQ</sequence>
<name>A0A2T1ELJ6_9CYAN</name>
<dbReference type="EMBL" id="PVWK01000017">
    <property type="protein sequence ID" value="PSB33622.1"/>
    <property type="molecule type" value="Genomic_DNA"/>
</dbReference>
<gene>
    <name evidence="2" type="ORF">C7B82_03825</name>
</gene>
<reference evidence="2 3" key="2">
    <citation type="submission" date="2018-03" db="EMBL/GenBank/DDBJ databases">
        <title>The ancient ancestry and fast evolution of plastids.</title>
        <authorList>
            <person name="Moore K.R."/>
            <person name="Magnabosco C."/>
            <person name="Momper L."/>
            <person name="Gold D.A."/>
            <person name="Bosak T."/>
            <person name="Fournier G.P."/>
        </authorList>
    </citation>
    <scope>NUCLEOTIDE SEQUENCE [LARGE SCALE GENOMIC DNA]</scope>
    <source>
        <strain evidence="2 3">ULC18</strain>
    </source>
</reference>
<dbReference type="Gene3D" id="2.60.120.1440">
    <property type="match status" value="1"/>
</dbReference>
<comment type="caution">
    <text evidence="2">The sequence shown here is derived from an EMBL/GenBank/DDBJ whole genome shotgun (WGS) entry which is preliminary data.</text>
</comment>
<evidence type="ECO:0000313" key="2">
    <source>
        <dbReference type="EMBL" id="PSB33622.1"/>
    </source>
</evidence>
<proteinExistence type="predicted"/>
<dbReference type="Pfam" id="PF04773">
    <property type="entry name" value="FecR"/>
    <property type="match status" value="1"/>
</dbReference>
<dbReference type="PANTHER" id="PTHR38731">
    <property type="entry name" value="LIPL45-RELATED LIPOPROTEIN-RELATED"/>
    <property type="match status" value="1"/>
</dbReference>
<dbReference type="PANTHER" id="PTHR38731:SF1">
    <property type="entry name" value="FECR PROTEIN DOMAIN-CONTAINING PROTEIN"/>
    <property type="match status" value="1"/>
</dbReference>
<accession>A0A2T1ELJ6</accession>
<evidence type="ECO:0000259" key="1">
    <source>
        <dbReference type="Pfam" id="PF04773"/>
    </source>
</evidence>